<organism evidence="2 3">
    <name type="scientific">Cotesia congregata</name>
    <name type="common">Parasitoid wasp</name>
    <name type="synonym">Apanteles congregatus</name>
    <dbReference type="NCBI Taxonomy" id="51543"/>
    <lineage>
        <taxon>Eukaryota</taxon>
        <taxon>Metazoa</taxon>
        <taxon>Ecdysozoa</taxon>
        <taxon>Arthropoda</taxon>
        <taxon>Hexapoda</taxon>
        <taxon>Insecta</taxon>
        <taxon>Pterygota</taxon>
        <taxon>Neoptera</taxon>
        <taxon>Endopterygota</taxon>
        <taxon>Hymenoptera</taxon>
        <taxon>Apocrita</taxon>
        <taxon>Ichneumonoidea</taxon>
        <taxon>Braconidae</taxon>
        <taxon>Microgastrinae</taxon>
        <taxon>Cotesia</taxon>
    </lineage>
</organism>
<evidence type="ECO:0000313" key="2">
    <source>
        <dbReference type="EMBL" id="CAG5073529.1"/>
    </source>
</evidence>
<sequence length="382" mass="43597">MDKEVYLIGVLSDDPDELSDTCTITLSQGLPLSQSTISQTSTNSYFEAELLKSAETPKINIMTPELVAALDRANVSSRNATYILAAALKGAGIDLHNVNLSYSTIHRKRILLREDIAKKLKENLKLNDNYVVHWDVHFCQNNMTSLFLYQGHQLNLDGRHNVNGNQRYRCLYFDSVRRCPVKLWRLSNGRMLQIGQHNHMVHQIQPNPPQRRPAPRVPNANRRQPAHRQSLPPTPSTFEELEEILLVLRAADNIYQGHVKDNSSMAYIFSNDRSLKLLSESSEWHINMCFQCAPLMPQCSFLLTILLRRENLTLFSKNTDVVVPPVYCRALAYAVFPDHTGVTGLHNSFHQVLGHFFWGSSSNRFTIKGYVIFQEPVREVAR</sequence>
<evidence type="ECO:0000256" key="1">
    <source>
        <dbReference type="SAM" id="MobiDB-lite"/>
    </source>
</evidence>
<dbReference type="Proteomes" id="UP000786811">
    <property type="component" value="Unassembled WGS sequence"/>
</dbReference>
<evidence type="ECO:0000313" key="3">
    <source>
        <dbReference type="Proteomes" id="UP000786811"/>
    </source>
</evidence>
<accession>A0A8J2E0X8</accession>
<comment type="caution">
    <text evidence="2">The sequence shown here is derived from an EMBL/GenBank/DDBJ whole genome shotgun (WGS) entry which is preliminary data.</text>
</comment>
<reference evidence="2" key="1">
    <citation type="submission" date="2021-04" db="EMBL/GenBank/DDBJ databases">
        <authorList>
            <person name="Chebbi M.A.C M."/>
        </authorList>
    </citation>
    <scope>NUCLEOTIDE SEQUENCE</scope>
</reference>
<keyword evidence="3" id="KW-1185">Reference proteome</keyword>
<proteinExistence type="predicted"/>
<protein>
    <submittedName>
        <fullName evidence="2">Uncharacterized protein</fullName>
    </submittedName>
</protein>
<dbReference type="EMBL" id="CAJNRD030001114">
    <property type="protein sequence ID" value="CAG5073529.1"/>
    <property type="molecule type" value="Genomic_DNA"/>
</dbReference>
<dbReference type="AlphaFoldDB" id="A0A8J2E0X8"/>
<feature type="compositionally biased region" description="Pro residues" evidence="1">
    <location>
        <begin position="206"/>
        <end position="216"/>
    </location>
</feature>
<name>A0A8J2E0X8_COTCN</name>
<feature type="region of interest" description="Disordered" evidence="1">
    <location>
        <begin position="203"/>
        <end position="235"/>
    </location>
</feature>
<gene>
    <name evidence="2" type="ORF">HICCMSTLAB_LOCUS472</name>
</gene>